<reference evidence="2" key="1">
    <citation type="submission" date="2011-07" db="EMBL/GenBank/DDBJ databases">
        <authorList>
            <consortium name="Caenorhabditis brenneri Sequencing and Analysis Consortium"/>
            <person name="Wilson R.K."/>
        </authorList>
    </citation>
    <scope>NUCLEOTIDE SEQUENCE [LARGE SCALE GENOMIC DNA]</scope>
    <source>
        <strain evidence="2">PB2801</strain>
    </source>
</reference>
<accession>G0MHF8</accession>
<dbReference type="HOGENOM" id="CLU_614272_0_0_1"/>
<keyword evidence="2" id="KW-1185">Reference proteome</keyword>
<dbReference type="AlphaFoldDB" id="G0MHF8"/>
<dbReference type="OMA" id="ESKWHEG"/>
<evidence type="ECO:0008006" key="3">
    <source>
        <dbReference type="Google" id="ProtNLM"/>
    </source>
</evidence>
<dbReference type="Proteomes" id="UP000008068">
    <property type="component" value="Unassembled WGS sequence"/>
</dbReference>
<name>G0MHF8_CAEBE</name>
<dbReference type="eggNOG" id="ENOG502TIKF">
    <property type="taxonomic scope" value="Eukaryota"/>
</dbReference>
<sequence>MFSFCSKSPVDEEVALVVDAIDKLIVGTITPKTCETMSREISCLPMFDVSYEVVLDKNVSQLVLNLGPKDTYKWLVVSTLNHPVQNKGFKGTPTERIFHVMRIHVVSRVVDAFKHLRVMIPGTITTFTLQANIFDLDENIKKLPEYLSVIRQCNTIRINGDEGKHSSLCSVILNKLRIPVEISTREFPADKNLNLVQVSQTPKIEIGLDYATPEDIMSVATKNTVIWLKEFGIQSINQLLHLWLNSSENHMSSLNLKIKNPEKEKIDDIFKDINSVQGVTKPCCGYKSECDKVGCKNVKLGRLQTVGVHFRRRDTAEAVVFYAIYLNEFTFLMLINHSPFFDFSRFETAKQEFKMTIPAYKKMSKEYMELLRKLHKEEMKLAANPAGKKSDRIQQTLEIGKFKCRCYQWEYYQFAEASINLKHIERIAYCRVNDRLSDGVMSLDDS</sequence>
<dbReference type="EMBL" id="GL379794">
    <property type="protein sequence ID" value="EGT57929.1"/>
    <property type="molecule type" value="Genomic_DNA"/>
</dbReference>
<dbReference type="InParanoid" id="G0MHF8"/>
<protein>
    <recommendedName>
        <fullName evidence="3">F-box associated domain-containing protein</fullName>
    </recommendedName>
</protein>
<evidence type="ECO:0000313" key="2">
    <source>
        <dbReference type="Proteomes" id="UP000008068"/>
    </source>
</evidence>
<evidence type="ECO:0000313" key="1">
    <source>
        <dbReference type="EMBL" id="EGT57929.1"/>
    </source>
</evidence>
<gene>
    <name evidence="1" type="ORF">CAEBREN_25686</name>
</gene>
<proteinExistence type="predicted"/>
<organism evidence="2">
    <name type="scientific">Caenorhabditis brenneri</name>
    <name type="common">Nematode worm</name>
    <dbReference type="NCBI Taxonomy" id="135651"/>
    <lineage>
        <taxon>Eukaryota</taxon>
        <taxon>Metazoa</taxon>
        <taxon>Ecdysozoa</taxon>
        <taxon>Nematoda</taxon>
        <taxon>Chromadorea</taxon>
        <taxon>Rhabditida</taxon>
        <taxon>Rhabditina</taxon>
        <taxon>Rhabditomorpha</taxon>
        <taxon>Rhabditoidea</taxon>
        <taxon>Rhabditidae</taxon>
        <taxon>Peloderinae</taxon>
        <taxon>Caenorhabditis</taxon>
    </lineage>
</organism>